<sequence length="228" mass="24212">MPTPTLVLDFDGTVCLGDDPVRLYAQEVSRRVSAPWRERVLTGAEDFLAGRSRPGDAQDGYQAVHALGFAAGLDRASMSPAYLASRERLDAGEGEVGPPPGLGELLDDVRGAGVQTVLLTNAPGTGVFGWLDAVGLSDRLDAVITDAGKPATMLDLLGGLLTEADLECRPDRLLSIGDVWANDVGPALALGCTAFHIDRFDLHRGRSSRTATTFVELYGAVRDWAGRH</sequence>
<reference evidence="1 2" key="1">
    <citation type="submission" date="2019-11" db="EMBL/GenBank/DDBJ databases">
        <authorList>
            <person name="Criscuolo A."/>
        </authorList>
    </citation>
    <scope>NUCLEOTIDE SEQUENCE [LARGE SCALE GENOMIC DNA]</scope>
    <source>
        <strain evidence="1">CIP111667</strain>
    </source>
</reference>
<evidence type="ECO:0008006" key="3">
    <source>
        <dbReference type="Google" id="ProtNLM"/>
    </source>
</evidence>
<dbReference type="InterPro" id="IPR023214">
    <property type="entry name" value="HAD_sf"/>
</dbReference>
<proteinExistence type="predicted"/>
<dbReference type="SUPFAM" id="SSF56784">
    <property type="entry name" value="HAD-like"/>
    <property type="match status" value="1"/>
</dbReference>
<keyword evidence="2" id="KW-1185">Reference proteome</keyword>
<dbReference type="RefSeq" id="WP_156742047.1">
    <property type="nucleotide sequence ID" value="NZ_CACRYJ010000048.1"/>
</dbReference>
<dbReference type="Gene3D" id="3.40.50.1000">
    <property type="entry name" value="HAD superfamily/HAD-like"/>
    <property type="match status" value="1"/>
</dbReference>
<name>A0A7M4DMK1_9MICO</name>
<dbReference type="Proteomes" id="UP000419743">
    <property type="component" value="Unassembled WGS sequence"/>
</dbReference>
<dbReference type="InterPro" id="IPR036412">
    <property type="entry name" value="HAD-like_sf"/>
</dbReference>
<gene>
    <name evidence="1" type="ORF">HALOF300_03375</name>
</gene>
<protein>
    <recommendedName>
        <fullName evidence="3">FMN phosphatase YigB (HAD superfamily)</fullName>
    </recommendedName>
</protein>
<evidence type="ECO:0000313" key="1">
    <source>
        <dbReference type="EMBL" id="VZO38613.1"/>
    </source>
</evidence>
<dbReference type="AlphaFoldDB" id="A0A7M4DMK1"/>
<organism evidence="1 2">
    <name type="scientific">Occultella aeris</name>
    <dbReference type="NCBI Taxonomy" id="2761496"/>
    <lineage>
        <taxon>Bacteria</taxon>
        <taxon>Bacillati</taxon>
        <taxon>Actinomycetota</taxon>
        <taxon>Actinomycetes</taxon>
        <taxon>Micrococcales</taxon>
        <taxon>Ruaniaceae</taxon>
        <taxon>Occultella</taxon>
    </lineage>
</organism>
<accession>A0A7M4DMK1</accession>
<comment type="caution">
    <text evidence="1">The sequence shown here is derived from an EMBL/GenBank/DDBJ whole genome shotgun (WGS) entry which is preliminary data.</text>
</comment>
<dbReference type="EMBL" id="CACRYJ010000048">
    <property type="protein sequence ID" value="VZO38613.1"/>
    <property type="molecule type" value="Genomic_DNA"/>
</dbReference>
<evidence type="ECO:0000313" key="2">
    <source>
        <dbReference type="Proteomes" id="UP000419743"/>
    </source>
</evidence>